<dbReference type="STRING" id="1196353.SAMN05444921_105131"/>
<proteinExistence type="predicted"/>
<organism evidence="2 3">
    <name type="scientific">Streptomyces wuyuanensis</name>
    <dbReference type="NCBI Taxonomy" id="1196353"/>
    <lineage>
        <taxon>Bacteria</taxon>
        <taxon>Bacillati</taxon>
        <taxon>Actinomycetota</taxon>
        <taxon>Actinomycetes</taxon>
        <taxon>Kitasatosporales</taxon>
        <taxon>Streptomycetaceae</taxon>
        <taxon>Streptomyces</taxon>
    </lineage>
</organism>
<dbReference type="EMBL" id="FNHI01000005">
    <property type="protein sequence ID" value="SDM20942.1"/>
    <property type="molecule type" value="Genomic_DNA"/>
</dbReference>
<dbReference type="Proteomes" id="UP000199063">
    <property type="component" value="Unassembled WGS sequence"/>
</dbReference>
<protein>
    <submittedName>
        <fullName evidence="2">Uncharacterized protein</fullName>
    </submittedName>
</protein>
<sequence length="65" mass="7488">MFEYQLHTIRHAEMLRRADDERLARDVRAARRAARRAAPQRAPEGRVDSREGRSGGGRVRFTRAA</sequence>
<accession>A0A1G9RC98</accession>
<gene>
    <name evidence="2" type="ORF">SAMN05444921_105131</name>
</gene>
<name>A0A1G9RC98_9ACTN</name>
<keyword evidence="3" id="KW-1185">Reference proteome</keyword>
<reference evidence="3" key="1">
    <citation type="submission" date="2016-10" db="EMBL/GenBank/DDBJ databases">
        <authorList>
            <person name="Varghese N."/>
            <person name="Submissions S."/>
        </authorList>
    </citation>
    <scope>NUCLEOTIDE SEQUENCE [LARGE SCALE GENOMIC DNA]</scope>
    <source>
        <strain evidence="3">CGMCC 4.7042</strain>
    </source>
</reference>
<dbReference type="GeneID" id="40829259"/>
<evidence type="ECO:0000313" key="3">
    <source>
        <dbReference type="Proteomes" id="UP000199063"/>
    </source>
</evidence>
<feature type="region of interest" description="Disordered" evidence="1">
    <location>
        <begin position="33"/>
        <end position="65"/>
    </location>
</feature>
<dbReference type="RefSeq" id="WP_093653478.1">
    <property type="nucleotide sequence ID" value="NZ_FNHI01000005.1"/>
</dbReference>
<feature type="compositionally biased region" description="Basic and acidic residues" evidence="1">
    <location>
        <begin position="43"/>
        <end position="53"/>
    </location>
</feature>
<dbReference type="AlphaFoldDB" id="A0A1G9RC98"/>
<evidence type="ECO:0000313" key="2">
    <source>
        <dbReference type="EMBL" id="SDM20942.1"/>
    </source>
</evidence>
<evidence type="ECO:0000256" key="1">
    <source>
        <dbReference type="SAM" id="MobiDB-lite"/>
    </source>
</evidence>